<evidence type="ECO:0000259" key="1">
    <source>
        <dbReference type="PROSITE" id="PS50943"/>
    </source>
</evidence>
<comment type="caution">
    <text evidence="2">The sequence shown here is derived from an EMBL/GenBank/DDBJ whole genome shotgun (WGS) entry which is preliminary data.</text>
</comment>
<reference evidence="3" key="1">
    <citation type="journal article" date="2021" name="Syst. Appl. Microbiol.">
        <title>Roseomonas hellenica sp. nov., isolated from roots of wild-growing Alkanna tinctoria.</title>
        <authorList>
            <person name="Rat A."/>
            <person name="Naranjo H.D."/>
            <person name="Lebbe L."/>
            <person name="Cnockaert M."/>
            <person name="Krigas N."/>
            <person name="Grigoriadou K."/>
            <person name="Maloupa E."/>
            <person name="Willems A."/>
        </authorList>
    </citation>
    <scope>NUCLEOTIDE SEQUENCE [LARGE SCALE GENOMIC DNA]</scope>
    <source>
        <strain evidence="3">LMG 31523</strain>
    </source>
</reference>
<dbReference type="Proteomes" id="UP001196870">
    <property type="component" value="Unassembled WGS sequence"/>
</dbReference>
<dbReference type="InterPro" id="IPR010982">
    <property type="entry name" value="Lambda_DNA-bd_dom_sf"/>
</dbReference>
<organism evidence="2 3">
    <name type="scientific">Plastoroseomonas hellenica</name>
    <dbReference type="NCBI Taxonomy" id="2687306"/>
    <lineage>
        <taxon>Bacteria</taxon>
        <taxon>Pseudomonadati</taxon>
        <taxon>Pseudomonadota</taxon>
        <taxon>Alphaproteobacteria</taxon>
        <taxon>Acetobacterales</taxon>
        <taxon>Acetobacteraceae</taxon>
        <taxon>Plastoroseomonas</taxon>
    </lineage>
</organism>
<proteinExistence type="predicted"/>
<gene>
    <name evidence="2" type="ORF">GXW71_11875</name>
</gene>
<dbReference type="SUPFAM" id="SSF47413">
    <property type="entry name" value="lambda repressor-like DNA-binding domains"/>
    <property type="match status" value="1"/>
</dbReference>
<sequence>MTPFGARLRVLREKRGTTLAELATALQVSPAYLSALEHGKRGRPSAGLVHQVNEFFGLIWDDAEEMARLARLSRPRVTLDTSGLSPDATEFANRLALRIRTLKPDTIARLSAALEDKP</sequence>
<dbReference type="SMART" id="SM00530">
    <property type="entry name" value="HTH_XRE"/>
    <property type="match status" value="1"/>
</dbReference>
<evidence type="ECO:0000313" key="2">
    <source>
        <dbReference type="EMBL" id="MBR0665052.1"/>
    </source>
</evidence>
<accession>A0ABS5EXM1</accession>
<dbReference type="EMBL" id="JAAGBB010000012">
    <property type="protein sequence ID" value="MBR0665052.1"/>
    <property type="molecule type" value="Genomic_DNA"/>
</dbReference>
<name>A0ABS5EXM1_9PROT</name>
<dbReference type="CDD" id="cd00093">
    <property type="entry name" value="HTH_XRE"/>
    <property type="match status" value="1"/>
</dbReference>
<dbReference type="Gene3D" id="1.10.260.40">
    <property type="entry name" value="lambda repressor-like DNA-binding domains"/>
    <property type="match status" value="1"/>
</dbReference>
<feature type="domain" description="HTH cro/C1-type" evidence="1">
    <location>
        <begin position="8"/>
        <end position="66"/>
    </location>
</feature>
<keyword evidence="3" id="KW-1185">Reference proteome</keyword>
<evidence type="ECO:0000313" key="3">
    <source>
        <dbReference type="Proteomes" id="UP001196870"/>
    </source>
</evidence>
<protein>
    <submittedName>
        <fullName evidence="2">Helix-turn-helix transcriptional regulator</fullName>
    </submittedName>
</protein>
<dbReference type="PROSITE" id="PS50943">
    <property type="entry name" value="HTH_CROC1"/>
    <property type="match status" value="1"/>
</dbReference>
<dbReference type="InterPro" id="IPR001387">
    <property type="entry name" value="Cro/C1-type_HTH"/>
</dbReference>
<dbReference type="Pfam" id="PF13560">
    <property type="entry name" value="HTH_31"/>
    <property type="match status" value="1"/>
</dbReference>
<dbReference type="RefSeq" id="WP_211852716.1">
    <property type="nucleotide sequence ID" value="NZ_JAAGBB010000012.1"/>
</dbReference>